<dbReference type="EMBL" id="FOEN01000007">
    <property type="protein sequence ID" value="SEQ27993.1"/>
    <property type="molecule type" value="Genomic_DNA"/>
</dbReference>
<accession>A0A1H9ES20</accession>
<protein>
    <submittedName>
        <fullName evidence="1">Collagenase-like protease, PrtC family</fullName>
    </submittedName>
</protein>
<keyword evidence="2" id="KW-1185">Reference proteome</keyword>
<dbReference type="RefSeq" id="WP_092572099.1">
    <property type="nucleotide sequence ID" value="NZ_CALUDV010000021.1"/>
</dbReference>
<dbReference type="Pfam" id="PF01136">
    <property type="entry name" value="Peptidase_U32"/>
    <property type="match status" value="1"/>
</dbReference>
<dbReference type="PANTHER" id="PTHR30217:SF12">
    <property type="entry name" value="U32 FAMILY PEPTIDASE"/>
    <property type="match status" value="1"/>
</dbReference>
<dbReference type="AlphaFoldDB" id="A0A1H9ES20"/>
<keyword evidence="1" id="KW-0378">Hydrolase</keyword>
<dbReference type="InterPro" id="IPR001539">
    <property type="entry name" value="Peptidase_U32"/>
</dbReference>
<dbReference type="Proteomes" id="UP000198833">
    <property type="component" value="Unassembled WGS sequence"/>
</dbReference>
<dbReference type="GO" id="GO:0008233">
    <property type="term" value="F:peptidase activity"/>
    <property type="evidence" value="ECO:0007669"/>
    <property type="project" value="UniProtKB-KW"/>
</dbReference>
<evidence type="ECO:0000313" key="1">
    <source>
        <dbReference type="EMBL" id="SEQ27993.1"/>
    </source>
</evidence>
<gene>
    <name evidence="1" type="ORF">SAMN04488558_107110</name>
</gene>
<dbReference type="GO" id="GO:0006508">
    <property type="term" value="P:proteolysis"/>
    <property type="evidence" value="ECO:0007669"/>
    <property type="project" value="UniProtKB-KW"/>
</dbReference>
<reference evidence="1 2" key="1">
    <citation type="submission" date="2016-10" db="EMBL/GenBank/DDBJ databases">
        <authorList>
            <person name="de Groot N.N."/>
        </authorList>
    </citation>
    <scope>NUCLEOTIDE SEQUENCE [LARGE SCALE GENOMIC DNA]</scope>
    <source>
        <strain evidence="1 2">DSM 15695</strain>
    </source>
</reference>
<dbReference type="InterPro" id="IPR051454">
    <property type="entry name" value="RNA/ubiquinone_mod_enzymes"/>
</dbReference>
<dbReference type="OrthoDB" id="9807498at2"/>
<dbReference type="PANTHER" id="PTHR30217">
    <property type="entry name" value="PEPTIDASE U32 FAMILY"/>
    <property type="match status" value="1"/>
</dbReference>
<evidence type="ECO:0000313" key="2">
    <source>
        <dbReference type="Proteomes" id="UP000198833"/>
    </source>
</evidence>
<name>A0A1H9ES20_9LACT</name>
<keyword evidence="1" id="KW-0645">Protease</keyword>
<proteinExistence type="predicted"/>
<sequence>MIKLIATVESIQQGRDLLAAGVDCLYFGEDRFGLRLPYSFSREEQASLTQLAHEAGKEVSIALNAIFHNEGIDQVPEYLEFLKEIGVDSVTLGDPGVIQKMKRHDLFIPYRYDAQVVVTNSKQINFWAKRGAIGAVLAREIPRDELKVLAREVTVPVETLVYGATCIHQSRRPLLENYFNYIAKKESVGRDRGLFLSEPLKKDTHYSIYEDDNGTHIFANNDISMVEHLDELYQMGLRTWKLDGLFSHPDQFVEIASAFDQMRQAIEAGQWDQEKSAHYQSIVASLHPATRGLDTGFYEKDPKEIV</sequence>
<organism evidence="1 2">
    <name type="scientific">Ignavigranum ruoffiae</name>
    <dbReference type="NCBI Taxonomy" id="89093"/>
    <lineage>
        <taxon>Bacteria</taxon>
        <taxon>Bacillati</taxon>
        <taxon>Bacillota</taxon>
        <taxon>Bacilli</taxon>
        <taxon>Lactobacillales</taxon>
        <taxon>Aerococcaceae</taxon>
        <taxon>Ignavigranum</taxon>
    </lineage>
</organism>
<dbReference type="STRING" id="89093.SAMN04488558_107110"/>